<feature type="compositionally biased region" description="Basic and acidic residues" evidence="1">
    <location>
        <begin position="37"/>
        <end position="46"/>
    </location>
</feature>
<evidence type="ECO:0000313" key="3">
    <source>
        <dbReference type="EMBL" id="EPF30723.1"/>
    </source>
</evidence>
<dbReference type="EMBL" id="ATFF01000006">
    <property type="protein sequence ID" value="EPF30723.1"/>
    <property type="molecule type" value="Genomic_DNA"/>
</dbReference>
<feature type="region of interest" description="Disordered" evidence="1">
    <location>
        <begin position="26"/>
        <end position="46"/>
    </location>
</feature>
<evidence type="ECO:0000256" key="2">
    <source>
        <dbReference type="SAM" id="SignalP"/>
    </source>
</evidence>
<dbReference type="AlphaFoldDB" id="S3JXN4"/>
<gene>
    <name evidence="3" type="ORF">HMPREF9194_01042</name>
</gene>
<dbReference type="OrthoDB" id="9858793at2"/>
<comment type="caution">
    <text evidence="3">The sequence shown here is derived from an EMBL/GenBank/DDBJ whole genome shotgun (WGS) entry which is preliminary data.</text>
</comment>
<feature type="chain" id="PRO_5004522669" description="Lipocalin-like domain-containing protein" evidence="2">
    <location>
        <begin position="25"/>
        <end position="166"/>
    </location>
</feature>
<evidence type="ECO:0008006" key="5">
    <source>
        <dbReference type="Google" id="ProtNLM"/>
    </source>
</evidence>
<evidence type="ECO:0000313" key="4">
    <source>
        <dbReference type="Proteomes" id="UP000014541"/>
    </source>
</evidence>
<organism evidence="3 4">
    <name type="scientific">Treponema maltophilum ATCC 51939</name>
    <dbReference type="NCBI Taxonomy" id="1125699"/>
    <lineage>
        <taxon>Bacteria</taxon>
        <taxon>Pseudomonadati</taxon>
        <taxon>Spirochaetota</taxon>
        <taxon>Spirochaetia</taxon>
        <taxon>Spirochaetales</taxon>
        <taxon>Treponemataceae</taxon>
        <taxon>Treponema</taxon>
    </lineage>
</organism>
<evidence type="ECO:0000256" key="1">
    <source>
        <dbReference type="SAM" id="MobiDB-lite"/>
    </source>
</evidence>
<accession>S3JXN4</accession>
<dbReference type="HOGENOM" id="CLU_1546878_0_0_12"/>
<keyword evidence="4" id="KW-1185">Reference proteome</keyword>
<sequence length="166" mass="18798">MKNVVKKTAALSTAALLLVCSAFADSPKSNSKKHMHSDKFAERPAHTDRNYVPAENSVLGDWILRENDKIVKAEFDRDGTMEITWKQGFTSEIEWKGTWTATDSEITFTVRSKETETWTNGTKRETREAVNAVWKIKYKLSGDTLTLTSSDLPKEVANGTVYNRDY</sequence>
<dbReference type="RefSeq" id="WP_016525334.1">
    <property type="nucleotide sequence ID" value="NZ_KE332518.1"/>
</dbReference>
<keyword evidence="2" id="KW-0732">Signal</keyword>
<dbReference type="PATRIC" id="fig|1125699.3.peg.1066"/>
<name>S3JXN4_TREMA</name>
<dbReference type="Proteomes" id="UP000014541">
    <property type="component" value="Unassembled WGS sequence"/>
</dbReference>
<protein>
    <recommendedName>
        <fullName evidence="5">Lipocalin-like domain-containing protein</fullName>
    </recommendedName>
</protein>
<dbReference type="STRING" id="1125699.HMPREF9194_01042"/>
<reference evidence="3 4" key="1">
    <citation type="submission" date="2013-04" db="EMBL/GenBank/DDBJ databases">
        <title>The Genome Sequence of Treponema maltophilum ATCC 51939.</title>
        <authorList>
            <consortium name="The Broad Institute Genomics Platform"/>
            <person name="Earl A."/>
            <person name="Ward D."/>
            <person name="Feldgarden M."/>
            <person name="Gevers D."/>
            <person name="Leonetti C."/>
            <person name="Blanton J.M."/>
            <person name="Dewhirst F.E."/>
            <person name="Izard J."/>
            <person name="Walker B."/>
            <person name="Young S."/>
            <person name="Zeng Q."/>
            <person name="Gargeya S."/>
            <person name="Fitzgerald M."/>
            <person name="Haas B."/>
            <person name="Abouelleil A."/>
            <person name="Allen A.W."/>
            <person name="Alvarado L."/>
            <person name="Arachchi H.M."/>
            <person name="Berlin A.M."/>
            <person name="Chapman S.B."/>
            <person name="Gainer-Dewar J."/>
            <person name="Goldberg J."/>
            <person name="Griggs A."/>
            <person name="Gujja S."/>
            <person name="Hansen M."/>
            <person name="Howarth C."/>
            <person name="Imamovic A."/>
            <person name="Ireland A."/>
            <person name="Larimer J."/>
            <person name="McCowan C."/>
            <person name="Murphy C."/>
            <person name="Pearson M."/>
            <person name="Poon T.W."/>
            <person name="Priest M."/>
            <person name="Roberts A."/>
            <person name="Saif S."/>
            <person name="Shea T."/>
            <person name="Sisk P."/>
            <person name="Sykes S."/>
            <person name="Wortman J."/>
            <person name="Nusbaum C."/>
            <person name="Birren B."/>
        </authorList>
    </citation>
    <scope>NUCLEOTIDE SEQUENCE [LARGE SCALE GENOMIC DNA]</scope>
    <source>
        <strain evidence="3 4">ATCC 51939</strain>
    </source>
</reference>
<feature type="signal peptide" evidence="2">
    <location>
        <begin position="1"/>
        <end position="24"/>
    </location>
</feature>
<proteinExistence type="predicted"/>
<dbReference type="eggNOG" id="ENOG5031CKZ">
    <property type="taxonomic scope" value="Bacteria"/>
</dbReference>